<dbReference type="SUPFAM" id="SSF103473">
    <property type="entry name" value="MFS general substrate transporter"/>
    <property type="match status" value="1"/>
</dbReference>
<reference evidence="8 9" key="1">
    <citation type="submission" date="2024-10" db="EMBL/GenBank/DDBJ databases">
        <title>The Natural Products Discovery Center: Release of the First 8490 Sequenced Strains for Exploring Actinobacteria Biosynthetic Diversity.</title>
        <authorList>
            <person name="Kalkreuter E."/>
            <person name="Kautsar S.A."/>
            <person name="Yang D."/>
            <person name="Bader C.D."/>
            <person name="Teijaro C.N."/>
            <person name="Fluegel L."/>
            <person name="Davis C.M."/>
            <person name="Simpson J.R."/>
            <person name="Lauterbach L."/>
            <person name="Steele A.D."/>
            <person name="Gui C."/>
            <person name="Meng S."/>
            <person name="Li G."/>
            <person name="Viehrig K."/>
            <person name="Ye F."/>
            <person name="Su P."/>
            <person name="Kiefer A.F."/>
            <person name="Nichols A."/>
            <person name="Cepeda A.J."/>
            <person name="Yan W."/>
            <person name="Fan B."/>
            <person name="Jiang Y."/>
            <person name="Adhikari A."/>
            <person name="Zheng C.-J."/>
            <person name="Schuster L."/>
            <person name="Cowan T.M."/>
            <person name="Smanski M.J."/>
            <person name="Chevrette M.G."/>
            <person name="De Carvalho L.P.S."/>
            <person name="Shen B."/>
        </authorList>
    </citation>
    <scope>NUCLEOTIDE SEQUENCE [LARGE SCALE GENOMIC DNA]</scope>
    <source>
        <strain evidence="8 9">NPDC049845</strain>
    </source>
</reference>
<dbReference type="Pfam" id="PF07690">
    <property type="entry name" value="MFS_1"/>
    <property type="match status" value="1"/>
</dbReference>
<dbReference type="EMBL" id="JBITLE010000001">
    <property type="protein sequence ID" value="MFI7261391.1"/>
    <property type="molecule type" value="Genomic_DNA"/>
</dbReference>
<dbReference type="InterPro" id="IPR011701">
    <property type="entry name" value="MFS"/>
</dbReference>
<keyword evidence="5 7" id="KW-0472">Membrane</keyword>
<feature type="transmembrane region" description="Helical" evidence="7">
    <location>
        <begin position="313"/>
        <end position="332"/>
    </location>
</feature>
<feature type="region of interest" description="Disordered" evidence="6">
    <location>
        <begin position="463"/>
        <end position="539"/>
    </location>
</feature>
<dbReference type="InterPro" id="IPR036259">
    <property type="entry name" value="MFS_trans_sf"/>
</dbReference>
<evidence type="ECO:0000313" key="8">
    <source>
        <dbReference type="EMBL" id="MFI7261391.1"/>
    </source>
</evidence>
<feature type="region of interest" description="Disordered" evidence="6">
    <location>
        <begin position="235"/>
        <end position="261"/>
    </location>
</feature>
<evidence type="ECO:0000256" key="4">
    <source>
        <dbReference type="ARBA" id="ARBA00022989"/>
    </source>
</evidence>
<protein>
    <submittedName>
        <fullName evidence="8">MFS transporter</fullName>
    </submittedName>
</protein>
<keyword evidence="4 7" id="KW-1133">Transmembrane helix</keyword>
<keyword evidence="3 7" id="KW-0812">Transmembrane</keyword>
<dbReference type="RefSeq" id="WP_396754099.1">
    <property type="nucleotide sequence ID" value="NZ_JBITLA010000002.1"/>
</dbReference>
<evidence type="ECO:0000256" key="2">
    <source>
        <dbReference type="ARBA" id="ARBA00022475"/>
    </source>
</evidence>
<organism evidence="8 9">
    <name type="scientific">Micromonospora maritima</name>
    <dbReference type="NCBI Taxonomy" id="986711"/>
    <lineage>
        <taxon>Bacteria</taxon>
        <taxon>Bacillati</taxon>
        <taxon>Actinomycetota</taxon>
        <taxon>Actinomycetes</taxon>
        <taxon>Micromonosporales</taxon>
        <taxon>Micromonosporaceae</taxon>
        <taxon>Micromonospora</taxon>
    </lineage>
</organism>
<sequence>MALSSRSGRSFLGRTVGTGIRATRLLLRGSMHGGRWMTRRAGTARARSAGNEVGMVRLFDLHALSCAGDTLIAIGLAGTIFFDVPLGEARNKVALYLLVTMVPFAMLAPVVGPLLDHFRHGRRYALAATMLGRAFLAWLISDYIGGFGLYPAAFGVLALSRAYGVARSAAVPRLLPDGLGLSQVGARASVYGTVAGALVAPIGLAAFWFGPQWPLRVASVIFLIGMVISLRLPPKADSEPPERLPHPLRAMRRRDGERPLGRGRPAGRLVIATLIGAAALRGLYGFLLLFLAFAIKGGDLTTDFFGRELSGQAALGLVGGALAVGTFLATALGTRLRIHRPTAIQSSGTIVVAGVAVLATLKFSLPMVALLCLVAALMSGIAKLAVDASIQERIPERLRASSFAHSETALMLAFVAGGGLGLVPFTGLIGVAVAAAVAALVAVRGVLVAGRLRGEHLVGRPLGDDELAAEPVGRTDDEPAPTSFDDPAPTSPAPQRVEPAPDDDGLAPPGFHIYRPSSSVGGPGTTEDENRRDPRGPVA</sequence>
<evidence type="ECO:0000256" key="1">
    <source>
        <dbReference type="ARBA" id="ARBA00004651"/>
    </source>
</evidence>
<gene>
    <name evidence="8" type="ORF">ACIBP4_03660</name>
</gene>
<feature type="compositionally biased region" description="Basic and acidic residues" evidence="6">
    <location>
        <begin position="235"/>
        <end position="245"/>
    </location>
</feature>
<feature type="transmembrane region" description="Helical" evidence="7">
    <location>
        <begin position="94"/>
        <end position="112"/>
    </location>
</feature>
<proteinExistence type="predicted"/>
<comment type="subcellular location">
    <subcellularLocation>
        <location evidence="1">Cell membrane</location>
        <topology evidence="1">Multi-pass membrane protein</topology>
    </subcellularLocation>
</comment>
<feature type="transmembrane region" description="Helical" evidence="7">
    <location>
        <begin position="269"/>
        <end position="293"/>
    </location>
</feature>
<keyword evidence="2" id="KW-1003">Cell membrane</keyword>
<evidence type="ECO:0000256" key="5">
    <source>
        <dbReference type="ARBA" id="ARBA00023136"/>
    </source>
</evidence>
<feature type="transmembrane region" description="Helical" evidence="7">
    <location>
        <begin position="422"/>
        <end position="443"/>
    </location>
</feature>
<keyword evidence="9" id="KW-1185">Reference proteome</keyword>
<comment type="caution">
    <text evidence="8">The sequence shown here is derived from an EMBL/GenBank/DDBJ whole genome shotgun (WGS) entry which is preliminary data.</text>
</comment>
<feature type="transmembrane region" description="Helical" evidence="7">
    <location>
        <begin position="61"/>
        <end position="82"/>
    </location>
</feature>
<accession>A0ABW7ZGZ1</accession>
<evidence type="ECO:0000256" key="3">
    <source>
        <dbReference type="ARBA" id="ARBA00022692"/>
    </source>
</evidence>
<evidence type="ECO:0000313" key="9">
    <source>
        <dbReference type="Proteomes" id="UP001612812"/>
    </source>
</evidence>
<feature type="compositionally biased region" description="Basic and acidic residues" evidence="6">
    <location>
        <begin position="528"/>
        <end position="539"/>
    </location>
</feature>
<dbReference type="Proteomes" id="UP001612812">
    <property type="component" value="Unassembled WGS sequence"/>
</dbReference>
<evidence type="ECO:0000256" key="7">
    <source>
        <dbReference type="SAM" id="Phobius"/>
    </source>
</evidence>
<feature type="transmembrane region" description="Helical" evidence="7">
    <location>
        <begin position="188"/>
        <end position="209"/>
    </location>
</feature>
<dbReference type="Gene3D" id="1.20.1250.20">
    <property type="entry name" value="MFS general substrate transporter like domains"/>
    <property type="match status" value="1"/>
</dbReference>
<dbReference type="PANTHER" id="PTHR23513">
    <property type="entry name" value="INTEGRAL MEMBRANE EFFLUX PROTEIN-RELATED"/>
    <property type="match status" value="1"/>
</dbReference>
<dbReference type="PANTHER" id="PTHR23513:SF18">
    <property type="entry name" value="INTEGRAL MEMBRANE PROTEIN"/>
    <property type="match status" value="1"/>
</dbReference>
<evidence type="ECO:0000256" key="6">
    <source>
        <dbReference type="SAM" id="MobiDB-lite"/>
    </source>
</evidence>
<name>A0ABW7ZGZ1_9ACTN</name>